<name>A0ACB6R033_9PLEO</name>
<comment type="caution">
    <text evidence="1">The sequence shown here is derived from an EMBL/GenBank/DDBJ whole genome shotgun (WGS) entry which is preliminary data.</text>
</comment>
<proteinExistence type="predicted"/>
<reference evidence="1" key="1">
    <citation type="journal article" date="2020" name="Stud. Mycol.">
        <title>101 Dothideomycetes genomes: a test case for predicting lifestyles and emergence of pathogens.</title>
        <authorList>
            <person name="Haridas S."/>
            <person name="Albert R."/>
            <person name="Binder M."/>
            <person name="Bloem J."/>
            <person name="Labutti K."/>
            <person name="Salamov A."/>
            <person name="Andreopoulos B."/>
            <person name="Baker S."/>
            <person name="Barry K."/>
            <person name="Bills G."/>
            <person name="Bluhm B."/>
            <person name="Cannon C."/>
            <person name="Castanera R."/>
            <person name="Culley D."/>
            <person name="Daum C."/>
            <person name="Ezra D."/>
            <person name="Gonzalez J."/>
            <person name="Henrissat B."/>
            <person name="Kuo A."/>
            <person name="Liang C."/>
            <person name="Lipzen A."/>
            <person name="Lutzoni F."/>
            <person name="Magnuson J."/>
            <person name="Mondo S."/>
            <person name="Nolan M."/>
            <person name="Ohm R."/>
            <person name="Pangilinan J."/>
            <person name="Park H.-J."/>
            <person name="Ramirez L."/>
            <person name="Alfaro M."/>
            <person name="Sun H."/>
            <person name="Tritt A."/>
            <person name="Yoshinaga Y."/>
            <person name="Zwiers L.-H."/>
            <person name="Turgeon B."/>
            <person name="Goodwin S."/>
            <person name="Spatafora J."/>
            <person name="Crous P."/>
            <person name="Grigoriev I."/>
        </authorList>
    </citation>
    <scope>NUCLEOTIDE SEQUENCE</scope>
    <source>
        <strain evidence="1">ATCC 200398</strain>
    </source>
</reference>
<dbReference type="Proteomes" id="UP000799755">
    <property type="component" value="Unassembled WGS sequence"/>
</dbReference>
<evidence type="ECO:0000313" key="2">
    <source>
        <dbReference type="Proteomes" id="UP000799755"/>
    </source>
</evidence>
<organism evidence="1 2">
    <name type="scientific">Lindgomyces ingoldianus</name>
    <dbReference type="NCBI Taxonomy" id="673940"/>
    <lineage>
        <taxon>Eukaryota</taxon>
        <taxon>Fungi</taxon>
        <taxon>Dikarya</taxon>
        <taxon>Ascomycota</taxon>
        <taxon>Pezizomycotina</taxon>
        <taxon>Dothideomycetes</taxon>
        <taxon>Pleosporomycetidae</taxon>
        <taxon>Pleosporales</taxon>
        <taxon>Lindgomycetaceae</taxon>
        <taxon>Lindgomyces</taxon>
    </lineage>
</organism>
<accession>A0ACB6R033</accession>
<sequence length="585" mass="62311">MSDATGRPEPGSHLGSLRLNVTVFGLWISLFLSALETSIVSTALLSISSSLHSLKDAGWIVVAYLLTYNSFILVWSKLSDTFGTKVLLILANVMFGVFSVACAVSQTMEQLIIFRALQGIGGSGLYSLVFVVLAKIVPMNQLGLYSGVLSSVFALASLLGPILGGVIVVNTTWRWIFWLNAPGVSVAIALLLYAMPPSQERIWDTERLKRVDYIGSVICIAWAIPFVFALQQGGSKYPWSSGTIIGTLAVGSCGIVLFALHQWWESRRDKKETIFPVNAFRSLVVTMMILSMFALGFSFYGSIITIPQRFQAVNGVSASRAGVLLLPFTLVSPTFALLAGAAVGKKGSTSGYLTFIGGIFTVIAMALLGSLPTGTKISNAQFGYQALLGVGVGLFMPPLMYLLKVEVEDKDVASIMGAMNMARTLGGCIGLAICASVQNADLSDSLPRFLSETQIAALHQSVAILKGLPADLRLQVVGAYAETYNHQFQALSGFAGLGVVTSGLVLAGLIRRGLRKGDESEEDGEEAEGENERNGEGEDTLGESKDDADGKEVSNGSRNDHEGEKCGRMDGSELQMAEPRGSGIA</sequence>
<gene>
    <name evidence="1" type="ORF">BDR25DRAFT_258730</name>
</gene>
<dbReference type="EMBL" id="MU003502">
    <property type="protein sequence ID" value="KAF2472397.1"/>
    <property type="molecule type" value="Genomic_DNA"/>
</dbReference>
<evidence type="ECO:0000313" key="1">
    <source>
        <dbReference type="EMBL" id="KAF2472397.1"/>
    </source>
</evidence>
<protein>
    <submittedName>
        <fullName evidence="1">MFS multidrug transporter</fullName>
    </submittedName>
</protein>
<keyword evidence="2" id="KW-1185">Reference proteome</keyword>